<sequence length="226" mass="23529">MRYASDNKVVQALYGITTGPYKYLLILLVIVAAGVSLYFPIRDYYVAYRTNDILTRQLQLREAYNESLQSDVDQLLSTEGIENAARENLGLVMPGEKRIDVVGSVGDGADSSDASTGEDSGDASDAEGSSGTQDGGGADASGGDASQDDSSSGSTDAGTSGDSDGDATSDDPGSDVSSTQKVPTTSAELREAEAAIAEEAPWYIKALDTLFFYQGVDGQKVSSTGE</sequence>
<evidence type="ECO:0000313" key="4">
    <source>
        <dbReference type="Proteomes" id="UP001529421"/>
    </source>
</evidence>
<protein>
    <recommendedName>
        <fullName evidence="5">Septum formation initiator</fullName>
    </recommendedName>
</protein>
<keyword evidence="4" id="KW-1185">Reference proteome</keyword>
<gene>
    <name evidence="3" type="ORF">QUW28_05845</name>
</gene>
<dbReference type="Proteomes" id="UP001529421">
    <property type="component" value="Unassembled WGS sequence"/>
</dbReference>
<name>A0ABT7V960_9ACTN</name>
<feature type="region of interest" description="Disordered" evidence="1">
    <location>
        <begin position="102"/>
        <end position="188"/>
    </location>
</feature>
<evidence type="ECO:0000256" key="1">
    <source>
        <dbReference type="SAM" id="MobiDB-lite"/>
    </source>
</evidence>
<dbReference type="RefSeq" id="WP_289545101.1">
    <property type="nucleotide sequence ID" value="NZ_JAUDDZ010000006.1"/>
</dbReference>
<evidence type="ECO:0008006" key="5">
    <source>
        <dbReference type="Google" id="ProtNLM"/>
    </source>
</evidence>
<proteinExistence type="predicted"/>
<evidence type="ECO:0000313" key="3">
    <source>
        <dbReference type="EMBL" id="MDM8275022.1"/>
    </source>
</evidence>
<feature type="transmembrane region" description="Helical" evidence="2">
    <location>
        <begin position="20"/>
        <end position="39"/>
    </location>
</feature>
<reference evidence="4" key="1">
    <citation type="submission" date="2023-06" db="EMBL/GenBank/DDBJ databases">
        <title>Identification and characterization of horizontal gene transfer across gut microbiota members of farm animals based on homology search.</title>
        <authorList>
            <person name="Zeman M."/>
            <person name="Kubasova T."/>
            <person name="Jahodarova E."/>
            <person name="Nykrynova M."/>
            <person name="Rychlik I."/>
        </authorList>
    </citation>
    <scope>NUCLEOTIDE SEQUENCE [LARGE SCALE GENOMIC DNA]</scope>
    <source>
        <strain evidence="4">154_Feed</strain>
    </source>
</reference>
<comment type="caution">
    <text evidence="3">The sequence shown here is derived from an EMBL/GenBank/DDBJ whole genome shotgun (WGS) entry which is preliminary data.</text>
</comment>
<feature type="compositionally biased region" description="Low complexity" evidence="1">
    <location>
        <begin position="141"/>
        <end position="162"/>
    </location>
</feature>
<keyword evidence="2" id="KW-0472">Membrane</keyword>
<accession>A0ABT7V960</accession>
<organism evidence="3 4">
    <name type="scientific">Enorma phocaeensis</name>
    <dbReference type="NCBI Taxonomy" id="1871019"/>
    <lineage>
        <taxon>Bacteria</taxon>
        <taxon>Bacillati</taxon>
        <taxon>Actinomycetota</taxon>
        <taxon>Coriobacteriia</taxon>
        <taxon>Coriobacteriales</taxon>
        <taxon>Coriobacteriaceae</taxon>
        <taxon>Enorma</taxon>
    </lineage>
</organism>
<keyword evidence="2" id="KW-0812">Transmembrane</keyword>
<evidence type="ECO:0000256" key="2">
    <source>
        <dbReference type="SAM" id="Phobius"/>
    </source>
</evidence>
<feature type="compositionally biased region" description="Acidic residues" evidence="1">
    <location>
        <begin position="163"/>
        <end position="173"/>
    </location>
</feature>
<feature type="compositionally biased region" description="Polar residues" evidence="1">
    <location>
        <begin position="176"/>
        <end position="186"/>
    </location>
</feature>
<keyword evidence="2" id="KW-1133">Transmembrane helix</keyword>
<dbReference type="InterPro" id="IPR007060">
    <property type="entry name" value="FtsL/DivIC"/>
</dbReference>
<dbReference type="EMBL" id="JAUDDZ010000006">
    <property type="protein sequence ID" value="MDM8275022.1"/>
    <property type="molecule type" value="Genomic_DNA"/>
</dbReference>
<reference evidence="3 4" key="2">
    <citation type="submission" date="2023-06" db="EMBL/GenBank/DDBJ databases">
        <authorList>
            <person name="Zeman M."/>
            <person name="Kubasova T."/>
            <person name="Jahodarova E."/>
            <person name="Nykrynova M."/>
            <person name="Rychlik I."/>
        </authorList>
    </citation>
    <scope>NUCLEOTIDE SEQUENCE [LARGE SCALE GENOMIC DNA]</scope>
    <source>
        <strain evidence="3 4">154_Feed</strain>
    </source>
</reference>
<dbReference type="Pfam" id="PF04977">
    <property type="entry name" value="DivIC"/>
    <property type="match status" value="1"/>
</dbReference>
<feature type="compositionally biased region" description="Low complexity" evidence="1">
    <location>
        <begin position="102"/>
        <end position="118"/>
    </location>
</feature>